<evidence type="ECO:0000259" key="3">
    <source>
        <dbReference type="Pfam" id="PF01408"/>
    </source>
</evidence>
<dbReference type="GO" id="GO:0016491">
    <property type="term" value="F:oxidoreductase activity"/>
    <property type="evidence" value="ECO:0007669"/>
    <property type="project" value="UniProtKB-KW"/>
</dbReference>
<reference evidence="5" key="1">
    <citation type="journal article" date="2021" name="Gut Microbes">
        <title>A synthetic consortium of 100 gut commensals modulates the composition and function in a colon model of the microbiome of elderly subjects.</title>
        <authorList>
            <person name="Perez M."/>
            <person name="Ntemiri A."/>
            <person name="Tan H."/>
            <person name="Harris H.M.B."/>
            <person name="Roager H.M."/>
            <person name="Ribiere C."/>
            <person name="O'Toole P.W."/>
        </authorList>
    </citation>
    <scope>NUCLEOTIDE SEQUENCE</scope>
    <source>
        <strain evidence="5">MCC335</strain>
    </source>
</reference>
<name>A0AA41K4Q2_9FIRM</name>
<sequence length="342" mass="37880">MKKTYNWGIMGPGFIADKVLPSFAKAEGARVLAVGSNTPGKAGAFAGKWKIPRAYENYEALVNDPDVDIIYITTPNAFHLDHARLAMEHGKNVLCEKPFALNAKAAEEMKVCAEKQGVFLMEAMWTRFMPAVIKIKEWVDQGVIGEVHQVVSDFSYDHPYDPGYHLYDPKAGGGTLLDGGIYPLSFAGYIYGECPREYFGYANLKNGVDVRDSVVLRFSQGQMASFICGADTASPWCSMIYGSKGCIRVPSFFAASGFEMEHYESGKKQCVSMPFEGLGYQFELCEVMNCIDQGKKESSRMPLAESVTYMKVMDALRQSWGVVYPGESRRAGVENGYFKTAD</sequence>
<evidence type="ECO:0000256" key="2">
    <source>
        <dbReference type="ARBA" id="ARBA00023002"/>
    </source>
</evidence>
<dbReference type="InterPro" id="IPR036291">
    <property type="entry name" value="NAD(P)-bd_dom_sf"/>
</dbReference>
<dbReference type="InterPro" id="IPR055170">
    <property type="entry name" value="GFO_IDH_MocA-like_dom"/>
</dbReference>
<dbReference type="InterPro" id="IPR050984">
    <property type="entry name" value="Gfo/Idh/MocA_domain"/>
</dbReference>
<dbReference type="Gene3D" id="3.40.50.720">
    <property type="entry name" value="NAD(P)-binding Rossmann-like Domain"/>
    <property type="match status" value="1"/>
</dbReference>
<dbReference type="EMBL" id="WQPS01000004">
    <property type="protein sequence ID" value="MBT9808765.1"/>
    <property type="molecule type" value="Genomic_DNA"/>
</dbReference>
<dbReference type="InterPro" id="IPR000683">
    <property type="entry name" value="Gfo/Idh/MocA-like_OxRdtase_N"/>
</dbReference>
<dbReference type="PANTHER" id="PTHR22604:SF105">
    <property type="entry name" value="TRANS-1,2-DIHYDROBENZENE-1,2-DIOL DEHYDROGENASE"/>
    <property type="match status" value="1"/>
</dbReference>
<dbReference type="PANTHER" id="PTHR22604">
    <property type="entry name" value="OXIDOREDUCTASES"/>
    <property type="match status" value="1"/>
</dbReference>
<accession>A0AA41K4Q2</accession>
<proteinExistence type="inferred from homology"/>
<protein>
    <submittedName>
        <fullName evidence="5">Gfo/Idh/MocA family oxidoreductase</fullName>
    </submittedName>
</protein>
<feature type="domain" description="Gfo/Idh/MocA-like oxidoreductase N-terminal" evidence="3">
    <location>
        <begin position="6"/>
        <end position="122"/>
    </location>
</feature>
<dbReference type="Pfam" id="PF22725">
    <property type="entry name" value="GFO_IDH_MocA_C3"/>
    <property type="match status" value="1"/>
</dbReference>
<dbReference type="SUPFAM" id="SSF51735">
    <property type="entry name" value="NAD(P)-binding Rossmann-fold domains"/>
    <property type="match status" value="1"/>
</dbReference>
<dbReference type="Proteomes" id="UP000708338">
    <property type="component" value="Unassembled WGS sequence"/>
</dbReference>
<evidence type="ECO:0000259" key="4">
    <source>
        <dbReference type="Pfam" id="PF22725"/>
    </source>
</evidence>
<evidence type="ECO:0000313" key="5">
    <source>
        <dbReference type="EMBL" id="MBT9808765.1"/>
    </source>
</evidence>
<organism evidence="5 6">
    <name type="scientific">Enterocloster citroniae</name>
    <dbReference type="NCBI Taxonomy" id="358743"/>
    <lineage>
        <taxon>Bacteria</taxon>
        <taxon>Bacillati</taxon>
        <taxon>Bacillota</taxon>
        <taxon>Clostridia</taxon>
        <taxon>Lachnospirales</taxon>
        <taxon>Lachnospiraceae</taxon>
        <taxon>Enterocloster</taxon>
    </lineage>
</organism>
<evidence type="ECO:0000313" key="6">
    <source>
        <dbReference type="Proteomes" id="UP000708338"/>
    </source>
</evidence>
<gene>
    <name evidence="5" type="ORF">GPL26_03805</name>
</gene>
<dbReference type="AlphaFoldDB" id="A0AA41K4Q2"/>
<dbReference type="GO" id="GO:0000166">
    <property type="term" value="F:nucleotide binding"/>
    <property type="evidence" value="ECO:0007669"/>
    <property type="project" value="InterPro"/>
</dbReference>
<dbReference type="Pfam" id="PF01408">
    <property type="entry name" value="GFO_IDH_MocA"/>
    <property type="match status" value="1"/>
</dbReference>
<dbReference type="RefSeq" id="WP_007859961.1">
    <property type="nucleotide sequence ID" value="NZ_CABJDD010000002.1"/>
</dbReference>
<comment type="similarity">
    <text evidence="1">Belongs to the Gfo/Idh/MocA family.</text>
</comment>
<comment type="caution">
    <text evidence="5">The sequence shown here is derived from an EMBL/GenBank/DDBJ whole genome shotgun (WGS) entry which is preliminary data.</text>
</comment>
<dbReference type="SUPFAM" id="SSF55347">
    <property type="entry name" value="Glyceraldehyde-3-phosphate dehydrogenase-like, C-terminal domain"/>
    <property type="match status" value="1"/>
</dbReference>
<keyword evidence="2" id="KW-0560">Oxidoreductase</keyword>
<feature type="domain" description="GFO/IDH/MocA-like oxidoreductase" evidence="4">
    <location>
        <begin position="133"/>
        <end position="248"/>
    </location>
</feature>
<dbReference type="Gene3D" id="3.30.360.10">
    <property type="entry name" value="Dihydrodipicolinate Reductase, domain 2"/>
    <property type="match status" value="1"/>
</dbReference>
<evidence type="ECO:0000256" key="1">
    <source>
        <dbReference type="ARBA" id="ARBA00010928"/>
    </source>
</evidence>